<evidence type="ECO:0000313" key="2">
    <source>
        <dbReference type="EMBL" id="KAG0277217.1"/>
    </source>
</evidence>
<organism evidence="2 3">
    <name type="scientific">Linnemannia exigua</name>
    <dbReference type="NCBI Taxonomy" id="604196"/>
    <lineage>
        <taxon>Eukaryota</taxon>
        <taxon>Fungi</taxon>
        <taxon>Fungi incertae sedis</taxon>
        <taxon>Mucoromycota</taxon>
        <taxon>Mortierellomycotina</taxon>
        <taxon>Mortierellomycetes</taxon>
        <taxon>Mortierellales</taxon>
        <taxon>Mortierellaceae</taxon>
        <taxon>Linnemannia</taxon>
    </lineage>
</organism>
<feature type="region of interest" description="Disordered" evidence="1">
    <location>
        <begin position="139"/>
        <end position="164"/>
    </location>
</feature>
<gene>
    <name evidence="2" type="ORF">BGZ95_006289</name>
</gene>
<comment type="caution">
    <text evidence="2">The sequence shown here is derived from an EMBL/GenBank/DDBJ whole genome shotgun (WGS) entry which is preliminary data.</text>
</comment>
<sequence length="192" mass="22239">MSESDFDAHAQSTKLHSIYGHHHHRHHEHTLSAVDLIAKLEQLQMNDDNNNHNEEEGQEPDHGNGFLHPEGDNEGEHRRHRSHHRRHHSRSRSRSRHDSRQRSSIAVDPELQKWSHEALHEILEHLEHQRRESEFFLQGDDSGFGLAPGLEDNGSGRMRHTQGGLSPEILRDLSSRHRSLKQSHGQANLRHS</sequence>
<accession>A0AAD4H8B6</accession>
<reference evidence="2" key="1">
    <citation type="journal article" date="2020" name="Fungal Divers.">
        <title>Resolving the Mortierellaceae phylogeny through synthesis of multi-gene phylogenetics and phylogenomics.</title>
        <authorList>
            <person name="Vandepol N."/>
            <person name="Liber J."/>
            <person name="Desiro A."/>
            <person name="Na H."/>
            <person name="Kennedy M."/>
            <person name="Barry K."/>
            <person name="Grigoriev I.V."/>
            <person name="Miller A.N."/>
            <person name="O'Donnell K."/>
            <person name="Stajich J.E."/>
            <person name="Bonito G."/>
        </authorList>
    </citation>
    <scope>NUCLEOTIDE SEQUENCE</scope>
    <source>
        <strain evidence="2">NRRL 28262</strain>
    </source>
</reference>
<evidence type="ECO:0000256" key="1">
    <source>
        <dbReference type="SAM" id="MobiDB-lite"/>
    </source>
</evidence>
<dbReference type="Proteomes" id="UP001194580">
    <property type="component" value="Unassembled WGS sequence"/>
</dbReference>
<feature type="compositionally biased region" description="Basic residues" evidence="1">
    <location>
        <begin position="78"/>
        <end position="95"/>
    </location>
</feature>
<evidence type="ECO:0000313" key="3">
    <source>
        <dbReference type="Proteomes" id="UP001194580"/>
    </source>
</evidence>
<dbReference type="EMBL" id="JAAAIL010000293">
    <property type="protein sequence ID" value="KAG0277217.1"/>
    <property type="molecule type" value="Genomic_DNA"/>
</dbReference>
<dbReference type="AlphaFoldDB" id="A0AAD4H8B6"/>
<feature type="region of interest" description="Disordered" evidence="1">
    <location>
        <begin position="47"/>
        <end position="109"/>
    </location>
</feature>
<protein>
    <submittedName>
        <fullName evidence="2">Uncharacterized protein</fullName>
    </submittedName>
</protein>
<keyword evidence="3" id="KW-1185">Reference proteome</keyword>
<feature type="compositionally biased region" description="Basic and acidic residues" evidence="1">
    <location>
        <begin position="49"/>
        <end position="62"/>
    </location>
</feature>
<proteinExistence type="predicted"/>
<name>A0AAD4H8B6_9FUNG</name>